<feature type="compositionally biased region" description="Basic and acidic residues" evidence="1">
    <location>
        <begin position="754"/>
        <end position="775"/>
    </location>
</feature>
<feature type="compositionally biased region" description="Polar residues" evidence="1">
    <location>
        <begin position="941"/>
        <end position="963"/>
    </location>
</feature>
<evidence type="ECO:0000313" key="2">
    <source>
        <dbReference type="EMBL" id="KAI9639267.1"/>
    </source>
</evidence>
<feature type="compositionally biased region" description="Low complexity" evidence="1">
    <location>
        <begin position="139"/>
        <end position="152"/>
    </location>
</feature>
<feature type="region of interest" description="Disordered" evidence="1">
    <location>
        <begin position="27"/>
        <end position="60"/>
    </location>
</feature>
<feature type="compositionally biased region" description="Basic and acidic residues" evidence="1">
    <location>
        <begin position="334"/>
        <end position="352"/>
    </location>
</feature>
<organism evidence="2 3">
    <name type="scientific">Dioszegia hungarica</name>
    <dbReference type="NCBI Taxonomy" id="4972"/>
    <lineage>
        <taxon>Eukaryota</taxon>
        <taxon>Fungi</taxon>
        <taxon>Dikarya</taxon>
        <taxon>Basidiomycota</taxon>
        <taxon>Agaricomycotina</taxon>
        <taxon>Tremellomycetes</taxon>
        <taxon>Tremellales</taxon>
        <taxon>Bulleribasidiaceae</taxon>
        <taxon>Dioszegia</taxon>
    </lineage>
</organism>
<proteinExistence type="predicted"/>
<feature type="compositionally biased region" description="Acidic residues" evidence="1">
    <location>
        <begin position="381"/>
        <end position="391"/>
    </location>
</feature>
<feature type="compositionally biased region" description="Basic and acidic residues" evidence="1">
    <location>
        <begin position="658"/>
        <end position="697"/>
    </location>
</feature>
<feature type="region of interest" description="Disordered" evidence="1">
    <location>
        <begin position="297"/>
        <end position="1084"/>
    </location>
</feature>
<feature type="compositionally biased region" description="Gly residues" evidence="1">
    <location>
        <begin position="726"/>
        <end position="735"/>
    </location>
</feature>
<feature type="compositionally biased region" description="Polar residues" evidence="1">
    <location>
        <begin position="297"/>
        <end position="311"/>
    </location>
</feature>
<evidence type="ECO:0000256" key="1">
    <source>
        <dbReference type="SAM" id="MobiDB-lite"/>
    </source>
</evidence>
<feature type="compositionally biased region" description="Basic and acidic residues" evidence="1">
    <location>
        <begin position="792"/>
        <end position="812"/>
    </location>
</feature>
<comment type="caution">
    <text evidence="2">The sequence shown here is derived from an EMBL/GenBank/DDBJ whole genome shotgun (WGS) entry which is preliminary data.</text>
</comment>
<feature type="compositionally biased region" description="Gly residues" evidence="1">
    <location>
        <begin position="87"/>
        <end position="97"/>
    </location>
</feature>
<reference evidence="2" key="1">
    <citation type="journal article" date="2022" name="G3 (Bethesda)">
        <title>High quality genome of the basidiomycete yeast Dioszegia hungarica PDD-24b-2 isolated from cloud water.</title>
        <authorList>
            <person name="Jarrige D."/>
            <person name="Haridas S."/>
            <person name="Bleykasten-Grosshans C."/>
            <person name="Joly M."/>
            <person name="Nadalig T."/>
            <person name="Sancelme M."/>
            <person name="Vuilleumier S."/>
            <person name="Grigoriev I.V."/>
            <person name="Amato P."/>
            <person name="Bringel F."/>
        </authorList>
    </citation>
    <scope>NUCLEOTIDE SEQUENCE</scope>
    <source>
        <strain evidence="2">PDD-24b-2</strain>
    </source>
</reference>
<evidence type="ECO:0000313" key="3">
    <source>
        <dbReference type="Proteomes" id="UP001164286"/>
    </source>
</evidence>
<dbReference type="Proteomes" id="UP001164286">
    <property type="component" value="Unassembled WGS sequence"/>
</dbReference>
<feature type="compositionally biased region" description="Polar residues" evidence="1">
    <location>
        <begin position="493"/>
        <end position="507"/>
    </location>
</feature>
<feature type="compositionally biased region" description="Basic and acidic residues" evidence="1">
    <location>
        <begin position="422"/>
        <end position="433"/>
    </location>
</feature>
<feature type="compositionally biased region" description="Low complexity" evidence="1">
    <location>
        <begin position="192"/>
        <end position="203"/>
    </location>
</feature>
<feature type="compositionally biased region" description="Polar residues" evidence="1">
    <location>
        <begin position="175"/>
        <end position="187"/>
    </location>
</feature>
<feature type="compositionally biased region" description="Polar residues" evidence="1">
    <location>
        <begin position="27"/>
        <end position="48"/>
    </location>
</feature>
<dbReference type="AlphaFoldDB" id="A0AA38LWX6"/>
<accession>A0AA38LWX6</accession>
<gene>
    <name evidence="2" type="ORF">MKK02DRAFT_29367</name>
</gene>
<protein>
    <submittedName>
        <fullName evidence="2">Uncharacterized protein</fullName>
    </submittedName>
</protein>
<dbReference type="GeneID" id="77727011"/>
<feature type="compositionally biased region" description="Polar residues" evidence="1">
    <location>
        <begin position="322"/>
        <end position="331"/>
    </location>
</feature>
<feature type="compositionally biased region" description="Basic and acidic residues" evidence="1">
    <location>
        <begin position="361"/>
        <end position="375"/>
    </location>
</feature>
<feature type="region of interest" description="Disordered" evidence="1">
    <location>
        <begin position="72"/>
        <end position="256"/>
    </location>
</feature>
<name>A0AA38LWX6_9TREE</name>
<sequence>MSSKEHLAFSGGLPYLEGPIILTEPHQGTLTVNMSKPESANTSRSASPSGAGDPKSRLVSASLKDRIAKFNNPSAAPLLPTHAFGTAGPGTGAGGPSKKGLYGNRIPGLDPKSAGHIPSSGSLRKVSESRGLIGNRIPSSVSGGSVAGLAASNTGSGGNPIPAPKSTVSAVGRPSSPTESMDSSTPSAPADSGSPGTSRSSSPPTSPGGGLPPSLLAATLPDYGGPGAMTPSSTRADAGEEQEDRSAPATPVVGASIQLPPAEYDLVPGNLKLATAAQMSRGLSATSAAPHTFAPSVTSSLASQYDPSSQGNEEEQMMQAVSGISTPTGTPKGQRRELEDSTRGEGSVRDEGSVMGDGEEAEQKKDMEGVNRKLEGLALEQGDDQEEESAVDEAGMVVDDQPTPSTDAPDPLAQVGSALDPAHTREVTPKHFETPAAPTPSKPTSGPQDDEDPNQADDLAALKRGDLSRSPPAAQPTVINPLLSLSGKEEAGSPSQQHKSSTWSAEGQTGPREHVNAERNKKIDEQEIELGPEMVVRPPTPGRDGSAGPGAGTGKWDENVPVLRQQHQSGVHDEPQIDIKPPRSPGEPASTHDFTPNIDNDGKNAFVQQAFQGDVAEPTEEEEDAKKEEIKYTGPGEVSGEEKVGMAQAQSAFAIESQSEKGPDEDGVEGGEKGALPDKREGKTYAGELEKVDETKSRKGGAGAGTDADTPAVAKVDEEKPHAEIGGPGESGSGSGSDLPPLHFSMVTGQSIEPEGKLEDLPTMERESKVAEKGDTVGVPIQTGEVIQVPRQLEEEGHVDKEESQRDEEKAESAANEGIDLMELPTSDGSTVQVPKKMDEADEDQVQEGAETIPETETKGSTDPAQLKTRSEEPILTSSPRQSDKPLHVLVEPAPIAQSVHESKPPPSSFKPPKSSSPSTDDAAVLPSAPVFPEPPHDDPSTSAPSLSARSTTTEPSDRSSTPLDPAIMRSFPDVPDEEHPRVEIHVSPHVTPAKSPLDRASVGPTGKGTGSVSDSPLKPKKGDGPQTPGKLDVESASYENEAKLSKRRSVRRSPKSPLLDDEDPGDYVPGDEGWAVVTKGRDE</sequence>
<feature type="compositionally biased region" description="Low complexity" evidence="1">
    <location>
        <begin position="212"/>
        <end position="221"/>
    </location>
</feature>
<feature type="compositionally biased region" description="Basic and acidic residues" evidence="1">
    <location>
        <begin position="978"/>
        <end position="987"/>
    </location>
</feature>
<feature type="compositionally biased region" description="Basic and acidic residues" evidence="1">
    <location>
        <begin position="511"/>
        <end position="525"/>
    </location>
</feature>
<dbReference type="EMBL" id="JAKWFO010000001">
    <property type="protein sequence ID" value="KAI9639267.1"/>
    <property type="molecule type" value="Genomic_DNA"/>
</dbReference>
<feature type="compositionally biased region" description="Basic residues" evidence="1">
    <location>
        <begin position="1046"/>
        <end position="1055"/>
    </location>
</feature>
<feature type="compositionally biased region" description="Basic and acidic residues" evidence="1">
    <location>
        <begin position="570"/>
        <end position="581"/>
    </location>
</feature>
<dbReference type="RefSeq" id="XP_052949044.1">
    <property type="nucleotide sequence ID" value="XM_053087806.1"/>
</dbReference>
<keyword evidence="3" id="KW-1185">Reference proteome</keyword>